<dbReference type="SUPFAM" id="SSF52467">
    <property type="entry name" value="DHS-like NAD/FAD-binding domain"/>
    <property type="match status" value="1"/>
</dbReference>
<gene>
    <name evidence="1" type="ORF">EYD46_00350</name>
</gene>
<dbReference type="AlphaFoldDB" id="A0A4Q9FRJ3"/>
<keyword evidence="2" id="KW-1185">Reference proteome</keyword>
<dbReference type="Proteomes" id="UP000292372">
    <property type="component" value="Unassembled WGS sequence"/>
</dbReference>
<dbReference type="InterPro" id="IPR029035">
    <property type="entry name" value="DHS-like_NAD/FAD-binding_dom"/>
</dbReference>
<evidence type="ECO:0000313" key="2">
    <source>
        <dbReference type="Proteomes" id="UP000292372"/>
    </source>
</evidence>
<dbReference type="RefSeq" id="WP_130935071.1">
    <property type="nucleotide sequence ID" value="NZ_BMEE01000001.1"/>
</dbReference>
<accession>A0A4Q9FRJ3</accession>
<organism evidence="1 2">
    <name type="scientific">Hyunsoonleella pacifica</name>
    <dbReference type="NCBI Taxonomy" id="1080224"/>
    <lineage>
        <taxon>Bacteria</taxon>
        <taxon>Pseudomonadati</taxon>
        <taxon>Bacteroidota</taxon>
        <taxon>Flavobacteriia</taxon>
        <taxon>Flavobacteriales</taxon>
        <taxon>Flavobacteriaceae</taxon>
    </lineage>
</organism>
<sequence length="375" mass="43942">MSKTVYILGAGFSIPAGAPTQAGLTKAIFDLKEKPIYQNNKILRQYFEKFEEFLERQLLVEKEDLKNVALEDIFTPIDRCIIENSSYRSIEPKKLIEIREVVYNLIIVALRETLKTAETGYIDEFADFLIKKTYPKIENPKLDEVAVLTTNWDILLDNALKRKLRNLKKPNEDFEGVVDYCCYVSSLDRNDHSIKPGLYALGKGKFNVKLLKLHGSMNWLHCPKCQRVYVKFYEKIAGDIVFHNQHCRHCKRNYTENNNNSLKLRSNLIMPTFLKDLNNFQIKLIWQNAGVELSEADKIVFIGYSLPQADFELRQLLSRMIKDHVEIDVVLSEYDKPVKDFEWAFAEKRYESFFGIRKPNFYYDGVKEYLKNNNR</sequence>
<name>A0A4Q9FRJ3_9FLAO</name>
<dbReference type="EMBL" id="SIRS01000001">
    <property type="protein sequence ID" value="TBN18553.1"/>
    <property type="molecule type" value="Genomic_DNA"/>
</dbReference>
<comment type="caution">
    <text evidence="1">The sequence shown here is derived from an EMBL/GenBank/DDBJ whole genome shotgun (WGS) entry which is preliminary data.</text>
</comment>
<dbReference type="OrthoDB" id="7054911at2"/>
<protein>
    <submittedName>
        <fullName evidence="1">Uncharacterized protein</fullName>
    </submittedName>
</protein>
<reference evidence="1 2" key="1">
    <citation type="journal article" date="2015" name="Int. J. Syst. Evol. Microbiol.">
        <title>Hyunsoonleella pacifica sp. nov., isolated from seawater of South Pacific Gyre.</title>
        <authorList>
            <person name="Gao X."/>
            <person name="Zhang Z."/>
            <person name="Dai X."/>
            <person name="Zhang X.H."/>
        </authorList>
    </citation>
    <scope>NUCLEOTIDE SEQUENCE [LARGE SCALE GENOMIC DNA]</scope>
    <source>
        <strain evidence="1 2">SW033</strain>
    </source>
</reference>
<evidence type="ECO:0000313" key="1">
    <source>
        <dbReference type="EMBL" id="TBN18553.1"/>
    </source>
</evidence>
<proteinExistence type="predicted"/>